<evidence type="ECO:0000256" key="1">
    <source>
        <dbReference type="ARBA" id="ARBA00022729"/>
    </source>
</evidence>
<protein>
    <recommendedName>
        <fullName evidence="2">PET hydrolase/cutinase-like domain-containing protein</fullName>
    </recommendedName>
</protein>
<dbReference type="AlphaFoldDB" id="A0A812QWV6"/>
<evidence type="ECO:0000259" key="2">
    <source>
        <dbReference type="Pfam" id="PF12740"/>
    </source>
</evidence>
<keyword evidence="4" id="KW-1185">Reference proteome</keyword>
<dbReference type="OrthoDB" id="2152248at2759"/>
<dbReference type="SUPFAM" id="SSF53474">
    <property type="entry name" value="alpha/beta-Hydrolases"/>
    <property type="match status" value="1"/>
</dbReference>
<evidence type="ECO:0000313" key="4">
    <source>
        <dbReference type="Proteomes" id="UP000604046"/>
    </source>
</evidence>
<name>A0A812QWV6_9DINO</name>
<dbReference type="PANTHER" id="PTHR43037:SF1">
    <property type="entry name" value="BLL1128 PROTEIN"/>
    <property type="match status" value="1"/>
</dbReference>
<accession>A0A812QWV6</accession>
<dbReference type="PANTHER" id="PTHR43037">
    <property type="entry name" value="UNNAMED PRODUCT-RELATED"/>
    <property type="match status" value="1"/>
</dbReference>
<dbReference type="Pfam" id="PF12740">
    <property type="entry name" value="PETase"/>
    <property type="match status" value="1"/>
</dbReference>
<evidence type="ECO:0000313" key="3">
    <source>
        <dbReference type="EMBL" id="CAE7406760.1"/>
    </source>
</evidence>
<dbReference type="InterPro" id="IPR029058">
    <property type="entry name" value="AB_hydrolase_fold"/>
</dbReference>
<dbReference type="EMBL" id="CAJNDS010002275">
    <property type="protein sequence ID" value="CAE7406760.1"/>
    <property type="molecule type" value="Genomic_DNA"/>
</dbReference>
<dbReference type="Gene3D" id="3.40.50.1820">
    <property type="entry name" value="alpha/beta hydrolase"/>
    <property type="match status" value="1"/>
</dbReference>
<dbReference type="Proteomes" id="UP000604046">
    <property type="component" value="Unassembled WGS sequence"/>
</dbReference>
<dbReference type="InterPro" id="IPR050955">
    <property type="entry name" value="Plant_Biomass_Hydrol_Est"/>
</dbReference>
<gene>
    <name evidence="3" type="ORF">SNAT2548_LOCUS22129</name>
</gene>
<feature type="domain" description="PET hydrolase/cutinase-like" evidence="2">
    <location>
        <begin position="62"/>
        <end position="128"/>
    </location>
</feature>
<comment type="caution">
    <text evidence="3">The sequence shown here is derived from an EMBL/GenBank/DDBJ whole genome shotgun (WGS) entry which is preliminary data.</text>
</comment>
<dbReference type="InterPro" id="IPR041127">
    <property type="entry name" value="PET_hydrolase/cutinase-like"/>
</dbReference>
<reference evidence="3" key="1">
    <citation type="submission" date="2021-02" db="EMBL/GenBank/DDBJ databases">
        <authorList>
            <person name="Dougan E. K."/>
            <person name="Rhodes N."/>
            <person name="Thang M."/>
            <person name="Chan C."/>
        </authorList>
    </citation>
    <scope>NUCLEOTIDE SEQUENCE</scope>
</reference>
<proteinExistence type="predicted"/>
<keyword evidence="1" id="KW-0732">Signal</keyword>
<sequence length="193" mass="20688">MHGNLQEIISEGATGTPPVELTYGRAPKVLSSSFAVVAPHTKEGWSTERVVKFLDFLLSERSGIDLDPARLYVTGHSMGGAGALFAATSKRFAAAVPVAPSGVPPAERLRGVPIWAFHGKNDVIVPSYITAELGQSLRQQGASQEQAKITLYDNAPAPPGWPDYFGHASTIPAYAEADLYEWLLQQKLSLESA</sequence>
<organism evidence="3 4">
    <name type="scientific">Symbiodinium natans</name>
    <dbReference type="NCBI Taxonomy" id="878477"/>
    <lineage>
        <taxon>Eukaryota</taxon>
        <taxon>Sar</taxon>
        <taxon>Alveolata</taxon>
        <taxon>Dinophyceae</taxon>
        <taxon>Suessiales</taxon>
        <taxon>Symbiodiniaceae</taxon>
        <taxon>Symbiodinium</taxon>
    </lineage>
</organism>